<keyword evidence="2 6" id="KW-0812">Transmembrane</keyword>
<evidence type="ECO:0000259" key="7">
    <source>
        <dbReference type="Pfam" id="PF20684"/>
    </source>
</evidence>
<dbReference type="PANTHER" id="PTHR33048">
    <property type="entry name" value="PTH11-LIKE INTEGRAL MEMBRANE PROTEIN (AFU_ORTHOLOGUE AFUA_5G11245)"/>
    <property type="match status" value="1"/>
</dbReference>
<reference evidence="8 9" key="1">
    <citation type="submission" date="2014-04" db="EMBL/GenBank/DDBJ databases">
        <authorList>
            <consortium name="DOE Joint Genome Institute"/>
            <person name="Kuo A."/>
            <person name="Tarkka M."/>
            <person name="Buscot F."/>
            <person name="Kohler A."/>
            <person name="Nagy L.G."/>
            <person name="Floudas D."/>
            <person name="Copeland A."/>
            <person name="Barry K.W."/>
            <person name="Cichocki N."/>
            <person name="Veneault-Fourrey C."/>
            <person name="LaButti K."/>
            <person name="Lindquist E.A."/>
            <person name="Lipzen A."/>
            <person name="Lundell T."/>
            <person name="Morin E."/>
            <person name="Murat C."/>
            <person name="Sun H."/>
            <person name="Tunlid A."/>
            <person name="Henrissat B."/>
            <person name="Grigoriev I.V."/>
            <person name="Hibbett D.S."/>
            <person name="Martin F."/>
            <person name="Nordberg H.P."/>
            <person name="Cantor M.N."/>
            <person name="Hua S.X."/>
        </authorList>
    </citation>
    <scope>NUCLEOTIDE SEQUENCE [LARGE SCALE GENOMIC DNA]</scope>
    <source>
        <strain evidence="8 9">F 1598</strain>
    </source>
</reference>
<comment type="subcellular location">
    <subcellularLocation>
        <location evidence="1">Membrane</location>
        <topology evidence="1">Multi-pass membrane protein</topology>
    </subcellularLocation>
</comment>
<comment type="similarity">
    <text evidence="5">Belongs to the SAT4 family.</text>
</comment>
<evidence type="ECO:0000256" key="2">
    <source>
        <dbReference type="ARBA" id="ARBA00022692"/>
    </source>
</evidence>
<dbReference type="EMBL" id="KN832994">
    <property type="protein sequence ID" value="KIM82480.1"/>
    <property type="molecule type" value="Genomic_DNA"/>
</dbReference>
<evidence type="ECO:0000313" key="8">
    <source>
        <dbReference type="EMBL" id="KIM82480.1"/>
    </source>
</evidence>
<keyword evidence="9" id="KW-1185">Reference proteome</keyword>
<sequence length="274" mass="30286">MAGLVGQLQISSVVGGVIVLLTTILRLFFRRHRLWWDDACALISMLLFIIHVTGVFIDAADPTGMSNPTKIASYYLMASTFYGVIWFARLSMLFSIIRIEPNSRQRKRLLFVAANFALACALLVAQVFWVCEPNPAWRKASIPQCPLGTQVVVCQLISDIVSDCILMAAPLKLFRNILDKGLRRRLMLIFSASIAITIVSSIHVAYILTGKKIKNLIAANTEALVSLVVCNLPVLVIAIIRIRETTPKHDDGLGTSRISMEVVETVVTLSDDSE</sequence>
<dbReference type="AlphaFoldDB" id="A0A0C3FCP2"/>
<feature type="transmembrane region" description="Helical" evidence="6">
    <location>
        <begin position="72"/>
        <end position="97"/>
    </location>
</feature>
<dbReference type="HOGENOM" id="CLU_052841_1_0_1"/>
<keyword evidence="4 6" id="KW-0472">Membrane</keyword>
<dbReference type="InParanoid" id="A0A0C3FCP2"/>
<evidence type="ECO:0000256" key="4">
    <source>
        <dbReference type="ARBA" id="ARBA00023136"/>
    </source>
</evidence>
<gene>
    <name evidence="8" type="ORF">PILCRDRAFT_463751</name>
</gene>
<dbReference type="OrthoDB" id="444631at2759"/>
<feature type="transmembrane region" description="Helical" evidence="6">
    <location>
        <begin position="41"/>
        <end position="60"/>
    </location>
</feature>
<feature type="transmembrane region" description="Helical" evidence="6">
    <location>
        <begin position="223"/>
        <end position="240"/>
    </location>
</feature>
<reference evidence="9" key="2">
    <citation type="submission" date="2015-01" db="EMBL/GenBank/DDBJ databases">
        <title>Evolutionary Origins and Diversification of the Mycorrhizal Mutualists.</title>
        <authorList>
            <consortium name="DOE Joint Genome Institute"/>
            <consortium name="Mycorrhizal Genomics Consortium"/>
            <person name="Kohler A."/>
            <person name="Kuo A."/>
            <person name="Nagy L.G."/>
            <person name="Floudas D."/>
            <person name="Copeland A."/>
            <person name="Barry K.W."/>
            <person name="Cichocki N."/>
            <person name="Veneault-Fourrey C."/>
            <person name="LaButti K."/>
            <person name="Lindquist E.A."/>
            <person name="Lipzen A."/>
            <person name="Lundell T."/>
            <person name="Morin E."/>
            <person name="Murat C."/>
            <person name="Riley R."/>
            <person name="Ohm R."/>
            <person name="Sun H."/>
            <person name="Tunlid A."/>
            <person name="Henrissat B."/>
            <person name="Grigoriev I.V."/>
            <person name="Hibbett D.S."/>
            <person name="Martin F."/>
        </authorList>
    </citation>
    <scope>NUCLEOTIDE SEQUENCE [LARGE SCALE GENOMIC DNA]</scope>
    <source>
        <strain evidence="9">F 1598</strain>
    </source>
</reference>
<evidence type="ECO:0000256" key="5">
    <source>
        <dbReference type="ARBA" id="ARBA00038359"/>
    </source>
</evidence>
<evidence type="ECO:0000256" key="1">
    <source>
        <dbReference type="ARBA" id="ARBA00004141"/>
    </source>
</evidence>
<keyword evidence="3 6" id="KW-1133">Transmembrane helix</keyword>
<name>A0A0C3FCP2_PILCF</name>
<feature type="transmembrane region" description="Helical" evidence="6">
    <location>
        <begin position="109"/>
        <end position="130"/>
    </location>
</feature>
<dbReference type="GO" id="GO:0016020">
    <property type="term" value="C:membrane"/>
    <property type="evidence" value="ECO:0007669"/>
    <property type="project" value="UniProtKB-SubCell"/>
</dbReference>
<evidence type="ECO:0000313" key="9">
    <source>
        <dbReference type="Proteomes" id="UP000054166"/>
    </source>
</evidence>
<organism evidence="8 9">
    <name type="scientific">Piloderma croceum (strain F 1598)</name>
    <dbReference type="NCBI Taxonomy" id="765440"/>
    <lineage>
        <taxon>Eukaryota</taxon>
        <taxon>Fungi</taxon>
        <taxon>Dikarya</taxon>
        <taxon>Basidiomycota</taxon>
        <taxon>Agaricomycotina</taxon>
        <taxon>Agaricomycetes</taxon>
        <taxon>Agaricomycetidae</taxon>
        <taxon>Atheliales</taxon>
        <taxon>Atheliaceae</taxon>
        <taxon>Piloderma</taxon>
    </lineage>
</organism>
<dbReference type="InterPro" id="IPR052337">
    <property type="entry name" value="SAT4-like"/>
</dbReference>
<evidence type="ECO:0000256" key="6">
    <source>
        <dbReference type="SAM" id="Phobius"/>
    </source>
</evidence>
<dbReference type="Proteomes" id="UP000054166">
    <property type="component" value="Unassembled WGS sequence"/>
</dbReference>
<dbReference type="STRING" id="765440.A0A0C3FCP2"/>
<dbReference type="Pfam" id="PF20684">
    <property type="entry name" value="Fung_rhodopsin"/>
    <property type="match status" value="1"/>
</dbReference>
<proteinExistence type="inferred from homology"/>
<dbReference type="PANTHER" id="PTHR33048:SF19">
    <property type="entry name" value="MEMBRANE PROTEIN PTH11-LIKE, PUTATIVE (AFU_ORTHOLOGUE AFUA_1G14080)-RELATED"/>
    <property type="match status" value="1"/>
</dbReference>
<feature type="domain" description="Rhodopsin" evidence="7">
    <location>
        <begin position="26"/>
        <end position="242"/>
    </location>
</feature>
<feature type="transmembrane region" description="Helical" evidence="6">
    <location>
        <begin position="6"/>
        <end position="29"/>
    </location>
</feature>
<accession>A0A0C3FCP2</accession>
<feature type="transmembrane region" description="Helical" evidence="6">
    <location>
        <begin position="150"/>
        <end position="174"/>
    </location>
</feature>
<feature type="transmembrane region" description="Helical" evidence="6">
    <location>
        <begin position="186"/>
        <end position="208"/>
    </location>
</feature>
<protein>
    <recommendedName>
        <fullName evidence="7">Rhodopsin domain-containing protein</fullName>
    </recommendedName>
</protein>
<dbReference type="InterPro" id="IPR049326">
    <property type="entry name" value="Rhodopsin_dom_fungi"/>
</dbReference>
<evidence type="ECO:0000256" key="3">
    <source>
        <dbReference type="ARBA" id="ARBA00022989"/>
    </source>
</evidence>